<feature type="compositionally biased region" description="Polar residues" evidence="1">
    <location>
        <begin position="217"/>
        <end position="231"/>
    </location>
</feature>
<dbReference type="Pfam" id="PF20177">
    <property type="entry name" value="DUF6542"/>
    <property type="match status" value="1"/>
</dbReference>
<sequence>MSSAQQRSAVPLDQQSVLPTVRGVPWWGAVLVATVIAGIGAAIDASNTDGLGAVFKFCYLVGCVSAALAVRRRALFTAAAQPPLIAFLVGVITLYGLNAEQASSGLKSLIFQVLLPIANDFPWMALTFLVTLGLVVARWYLTRDRAAGDKKRPSGPARPAAAKGAKRSSTRTAGQRRSSARAAKDTAPSQSGTSKSAASKSGARESGAPESSRPAPGTSNTTQSRAAQSRASRPGTPPEVADRSQRSAAAKASRSAKPSLRPDDPTRDSVSRPDATARTEQSRVSATGPTRNGHTRNGAVPNGRRSTAGAVFRAGAGEQIDAVDEVIAPVAAPAPATTATAGEVAARGRVRPAADEYPRYESATGRAPTAQYRSTRARNRG</sequence>
<evidence type="ECO:0000259" key="3">
    <source>
        <dbReference type="Pfam" id="PF20177"/>
    </source>
</evidence>
<feature type="region of interest" description="Disordered" evidence="1">
    <location>
        <begin position="146"/>
        <end position="312"/>
    </location>
</feature>
<keyword evidence="2" id="KW-0472">Membrane</keyword>
<evidence type="ECO:0000256" key="1">
    <source>
        <dbReference type="SAM" id="MobiDB-lite"/>
    </source>
</evidence>
<dbReference type="EMBL" id="JAPKFM010000028">
    <property type="protein sequence ID" value="MCX2966519.1"/>
    <property type="molecule type" value="Genomic_DNA"/>
</dbReference>
<comment type="caution">
    <text evidence="4">The sequence shown here is derived from an EMBL/GenBank/DDBJ whole genome shotgun (WGS) entry which is preliminary data.</text>
</comment>
<evidence type="ECO:0000313" key="5">
    <source>
        <dbReference type="Proteomes" id="UP001143347"/>
    </source>
</evidence>
<reference evidence="4" key="1">
    <citation type="submission" date="2022-10" db="EMBL/GenBank/DDBJ databases">
        <title>WGS of marine actinomycetes from Thailand.</title>
        <authorList>
            <person name="Thawai C."/>
        </authorList>
    </citation>
    <scope>NUCLEOTIDE SEQUENCE</scope>
    <source>
        <strain evidence="4">SW21</strain>
    </source>
</reference>
<dbReference type="InterPro" id="IPR046672">
    <property type="entry name" value="DUF6542"/>
</dbReference>
<evidence type="ECO:0000313" key="4">
    <source>
        <dbReference type="EMBL" id="MCX2966519.1"/>
    </source>
</evidence>
<accession>A0A9X3D7C2</accession>
<organism evidence="4 5">
    <name type="scientific">Gordonia aquimaris</name>
    <dbReference type="NCBI Taxonomy" id="2984863"/>
    <lineage>
        <taxon>Bacteria</taxon>
        <taxon>Bacillati</taxon>
        <taxon>Actinomycetota</taxon>
        <taxon>Actinomycetes</taxon>
        <taxon>Mycobacteriales</taxon>
        <taxon>Gordoniaceae</taxon>
        <taxon>Gordonia</taxon>
    </lineage>
</organism>
<feature type="transmembrane region" description="Helical" evidence="2">
    <location>
        <begin position="75"/>
        <end position="97"/>
    </location>
</feature>
<feature type="compositionally biased region" description="Basic and acidic residues" evidence="1">
    <location>
        <begin position="260"/>
        <end position="281"/>
    </location>
</feature>
<feature type="compositionally biased region" description="Low complexity" evidence="1">
    <location>
        <begin position="189"/>
        <end position="208"/>
    </location>
</feature>
<dbReference type="AlphaFoldDB" id="A0A9X3D7C2"/>
<keyword evidence="5" id="KW-1185">Reference proteome</keyword>
<feature type="compositionally biased region" description="Low complexity" evidence="1">
    <location>
        <begin position="154"/>
        <end position="163"/>
    </location>
</feature>
<feature type="transmembrane region" description="Helical" evidence="2">
    <location>
        <begin position="121"/>
        <end position="141"/>
    </location>
</feature>
<dbReference type="Proteomes" id="UP001143347">
    <property type="component" value="Unassembled WGS sequence"/>
</dbReference>
<feature type="compositionally biased region" description="Polar residues" evidence="1">
    <location>
        <begin position="282"/>
        <end position="292"/>
    </location>
</feature>
<keyword evidence="2" id="KW-0812">Transmembrane</keyword>
<name>A0A9X3D7C2_9ACTN</name>
<gene>
    <name evidence="4" type="ORF">OSB52_20770</name>
</gene>
<keyword evidence="2" id="KW-1133">Transmembrane helix</keyword>
<feature type="domain" description="DUF6542" evidence="3">
    <location>
        <begin position="23"/>
        <end position="143"/>
    </location>
</feature>
<feature type="compositionally biased region" description="Low complexity" evidence="1">
    <location>
        <begin position="334"/>
        <end position="347"/>
    </location>
</feature>
<feature type="region of interest" description="Disordered" evidence="1">
    <location>
        <begin position="334"/>
        <end position="381"/>
    </location>
</feature>
<feature type="transmembrane region" description="Helical" evidence="2">
    <location>
        <begin position="24"/>
        <end position="45"/>
    </location>
</feature>
<feature type="transmembrane region" description="Helical" evidence="2">
    <location>
        <begin position="51"/>
        <end position="70"/>
    </location>
</feature>
<proteinExistence type="predicted"/>
<evidence type="ECO:0000256" key="2">
    <source>
        <dbReference type="SAM" id="Phobius"/>
    </source>
</evidence>
<protein>
    <recommendedName>
        <fullName evidence="3">DUF6542 domain-containing protein</fullName>
    </recommendedName>
</protein>
<feature type="compositionally biased region" description="Low complexity" evidence="1">
    <location>
        <begin position="246"/>
        <end position="259"/>
    </location>
</feature>